<evidence type="ECO:0000313" key="3">
    <source>
        <dbReference type="EMBL" id="TMW63015.1"/>
    </source>
</evidence>
<name>A0A8K1FGQ1_PYTOL</name>
<dbReference type="SUPFAM" id="SSF64268">
    <property type="entry name" value="PX domain"/>
    <property type="match status" value="1"/>
</dbReference>
<feature type="compositionally biased region" description="Polar residues" evidence="1">
    <location>
        <begin position="550"/>
        <end position="561"/>
    </location>
</feature>
<dbReference type="AlphaFoldDB" id="A0A8K1FGQ1"/>
<feature type="region of interest" description="Disordered" evidence="1">
    <location>
        <begin position="192"/>
        <end position="261"/>
    </location>
</feature>
<sequence>MSRLIVSISHVEFTTSNETVYVIKVQQDTDEWELGRTYAEFRRLRDDLQRIMKDDKQQIVDDACSREFAATLMTLPFPAKRLFGLKKDHVLKERAAELHQFIIKLLLLTNTYRKAQKTLYDDARRSMASRPHGSASVFILLRDFLMPTAVLRARTYTNESTSSQEGRMAGEESGFTQRMLRESKMLAMRPSNHNKAMSAPQLHSHHSPPPLATGSVDLSTTTPVPRSPAARPAGGKTININRHTPSSAASAASVQSDDDKELEMAVQSMNLATNGSHAQASHEASPSASSVTYIVDGSSAPSASAMSTRRRPRAKKKNLSQAEKDQRVSERLSRLTPQLTAQTITIDAQKELERFVSEYNAIMVLRYVDRFIVKAVGKTPGCYTVAGKRLVIDSQRFSEELEEVFNDLPSNFEDTFKNATGEWAFPKALDAYVQMKWNSFQGKSVSSKSTNNHGSDSDDDSDSEYEYATSGGYMRTKKRDFSQEESDELLKMIADGTAGTDQMLRLRRQFDEAGWQRRNNPSSRQAKYTTAESHDEASDTDDEDVGSGSGNESLKQFQARQNAMRKSRLSRVEDVGGLV</sequence>
<evidence type="ECO:0000259" key="2">
    <source>
        <dbReference type="PROSITE" id="PS50195"/>
    </source>
</evidence>
<dbReference type="Pfam" id="PF00787">
    <property type="entry name" value="PX"/>
    <property type="match status" value="1"/>
</dbReference>
<feature type="compositionally biased region" description="Polar residues" evidence="1">
    <location>
        <begin position="443"/>
        <end position="454"/>
    </location>
</feature>
<organism evidence="3 4">
    <name type="scientific">Pythium oligandrum</name>
    <name type="common">Mycoparasitic fungus</name>
    <dbReference type="NCBI Taxonomy" id="41045"/>
    <lineage>
        <taxon>Eukaryota</taxon>
        <taxon>Sar</taxon>
        <taxon>Stramenopiles</taxon>
        <taxon>Oomycota</taxon>
        <taxon>Peronosporomycetes</taxon>
        <taxon>Pythiales</taxon>
        <taxon>Pythiaceae</taxon>
        <taxon>Pythium</taxon>
    </lineage>
</organism>
<feature type="region of interest" description="Disordered" evidence="1">
    <location>
        <begin position="299"/>
        <end position="329"/>
    </location>
</feature>
<feature type="region of interest" description="Disordered" evidence="1">
    <location>
        <begin position="512"/>
        <end position="579"/>
    </location>
</feature>
<feature type="compositionally biased region" description="Polar residues" evidence="1">
    <location>
        <begin position="517"/>
        <end position="531"/>
    </location>
</feature>
<dbReference type="GO" id="GO:0035091">
    <property type="term" value="F:phosphatidylinositol binding"/>
    <property type="evidence" value="ECO:0007669"/>
    <property type="project" value="InterPro"/>
</dbReference>
<dbReference type="PROSITE" id="PS50195">
    <property type="entry name" value="PX"/>
    <property type="match status" value="1"/>
</dbReference>
<dbReference type="InterPro" id="IPR036871">
    <property type="entry name" value="PX_dom_sf"/>
</dbReference>
<feature type="compositionally biased region" description="Basic residues" evidence="1">
    <location>
        <begin position="308"/>
        <end position="318"/>
    </location>
</feature>
<feature type="domain" description="PX" evidence="2">
    <location>
        <begin position="1"/>
        <end position="134"/>
    </location>
</feature>
<keyword evidence="4" id="KW-1185">Reference proteome</keyword>
<dbReference type="CDD" id="cd06093">
    <property type="entry name" value="PX_domain"/>
    <property type="match status" value="1"/>
</dbReference>
<dbReference type="EMBL" id="SPLM01000073">
    <property type="protein sequence ID" value="TMW63015.1"/>
    <property type="molecule type" value="Genomic_DNA"/>
</dbReference>
<proteinExistence type="predicted"/>
<dbReference type="Gene3D" id="3.30.1520.10">
    <property type="entry name" value="Phox-like domain"/>
    <property type="match status" value="1"/>
</dbReference>
<dbReference type="OrthoDB" id="74193at2759"/>
<dbReference type="Proteomes" id="UP000794436">
    <property type="component" value="Unassembled WGS sequence"/>
</dbReference>
<protein>
    <recommendedName>
        <fullName evidence="2">PX domain-containing protein</fullName>
    </recommendedName>
</protein>
<evidence type="ECO:0000256" key="1">
    <source>
        <dbReference type="SAM" id="MobiDB-lite"/>
    </source>
</evidence>
<feature type="compositionally biased region" description="Basic and acidic residues" evidence="1">
    <location>
        <begin position="570"/>
        <end position="579"/>
    </location>
</feature>
<dbReference type="InterPro" id="IPR001683">
    <property type="entry name" value="PX_dom"/>
</dbReference>
<gene>
    <name evidence="3" type="ORF">Poli38472_005633</name>
</gene>
<accession>A0A8K1FGQ1</accession>
<comment type="caution">
    <text evidence="3">The sequence shown here is derived from an EMBL/GenBank/DDBJ whole genome shotgun (WGS) entry which is preliminary data.</text>
</comment>
<evidence type="ECO:0000313" key="4">
    <source>
        <dbReference type="Proteomes" id="UP000794436"/>
    </source>
</evidence>
<feature type="region of interest" description="Disordered" evidence="1">
    <location>
        <begin position="443"/>
        <end position="467"/>
    </location>
</feature>
<reference evidence="3" key="1">
    <citation type="submission" date="2019-03" db="EMBL/GenBank/DDBJ databases">
        <title>Long read genome sequence of the mycoparasitic Pythium oligandrum ATCC 38472 isolated from sugarbeet rhizosphere.</title>
        <authorList>
            <person name="Gaulin E."/>
        </authorList>
    </citation>
    <scope>NUCLEOTIDE SEQUENCE</scope>
    <source>
        <strain evidence="3">ATCC 38472_TT</strain>
    </source>
</reference>